<evidence type="ECO:0000313" key="1">
    <source>
        <dbReference type="EMBL" id="KKL59379.1"/>
    </source>
</evidence>
<organism evidence="1">
    <name type="scientific">marine sediment metagenome</name>
    <dbReference type="NCBI Taxonomy" id="412755"/>
    <lineage>
        <taxon>unclassified sequences</taxon>
        <taxon>metagenomes</taxon>
        <taxon>ecological metagenomes</taxon>
    </lineage>
</organism>
<proteinExistence type="predicted"/>
<feature type="non-terminal residue" evidence="1">
    <location>
        <position position="68"/>
    </location>
</feature>
<dbReference type="EMBL" id="LAZR01029507">
    <property type="protein sequence ID" value="KKL59379.1"/>
    <property type="molecule type" value="Genomic_DNA"/>
</dbReference>
<reference evidence="1" key="1">
    <citation type="journal article" date="2015" name="Nature">
        <title>Complex archaea that bridge the gap between prokaryotes and eukaryotes.</title>
        <authorList>
            <person name="Spang A."/>
            <person name="Saw J.H."/>
            <person name="Jorgensen S.L."/>
            <person name="Zaremba-Niedzwiedzka K."/>
            <person name="Martijn J."/>
            <person name="Lind A.E."/>
            <person name="van Eijk R."/>
            <person name="Schleper C."/>
            <person name="Guy L."/>
            <person name="Ettema T.J."/>
        </authorList>
    </citation>
    <scope>NUCLEOTIDE SEQUENCE</scope>
</reference>
<comment type="caution">
    <text evidence="1">The sequence shown here is derived from an EMBL/GenBank/DDBJ whole genome shotgun (WGS) entry which is preliminary data.</text>
</comment>
<name>A0A0F9DCL0_9ZZZZ</name>
<gene>
    <name evidence="1" type="ORF">LCGC14_2215980</name>
</gene>
<accession>A0A0F9DCL0</accession>
<sequence>MNKRDLRKLAAFGDIRLEEDTNTFTNKKYLKEYQCSGSWDPLEHPGQLDMLENKMIKEAGIDYWEMNF</sequence>
<protein>
    <submittedName>
        <fullName evidence="1">Uncharacterized protein</fullName>
    </submittedName>
</protein>
<dbReference type="AlphaFoldDB" id="A0A0F9DCL0"/>